<dbReference type="EMBL" id="JAEPQZ010000012">
    <property type="protein sequence ID" value="KAG2174720.1"/>
    <property type="molecule type" value="Genomic_DNA"/>
</dbReference>
<dbReference type="PANTHER" id="PTHR31956:SF8">
    <property type="entry name" value="ACID PHOSPHATASE PHOA (AFU_ORTHOLOGUE AFUA_1G03570)"/>
    <property type="match status" value="1"/>
</dbReference>
<dbReference type="OrthoDB" id="5135119at2759"/>
<dbReference type="GO" id="GO:0016788">
    <property type="term" value="F:hydrolase activity, acting on ester bonds"/>
    <property type="evidence" value="ECO:0007669"/>
    <property type="project" value="InterPro"/>
</dbReference>
<feature type="chain" id="PRO_5034334536" evidence="2">
    <location>
        <begin position="21"/>
        <end position="364"/>
    </location>
</feature>
<dbReference type="Gene3D" id="3.40.720.10">
    <property type="entry name" value="Alkaline Phosphatase, subunit A"/>
    <property type="match status" value="1"/>
</dbReference>
<comment type="caution">
    <text evidence="3">The sequence shown here is derived from an EMBL/GenBank/DDBJ whole genome shotgun (WGS) entry which is preliminary data.</text>
</comment>
<organism evidence="3 4">
    <name type="scientific">Mortierella isabellina</name>
    <name type="common">Filamentous fungus</name>
    <name type="synonym">Umbelopsis isabellina</name>
    <dbReference type="NCBI Taxonomy" id="91625"/>
    <lineage>
        <taxon>Eukaryota</taxon>
        <taxon>Fungi</taxon>
        <taxon>Fungi incertae sedis</taxon>
        <taxon>Mucoromycota</taxon>
        <taxon>Mucoromycotina</taxon>
        <taxon>Umbelopsidomycetes</taxon>
        <taxon>Umbelopsidales</taxon>
        <taxon>Umbelopsidaceae</taxon>
        <taxon>Umbelopsis</taxon>
    </lineage>
</organism>
<keyword evidence="1" id="KW-0378">Hydrolase</keyword>
<dbReference type="InterPro" id="IPR017850">
    <property type="entry name" value="Alkaline_phosphatase_core_sf"/>
</dbReference>
<gene>
    <name evidence="3" type="ORF">INT43_005778</name>
</gene>
<keyword evidence="4" id="KW-1185">Reference proteome</keyword>
<name>A0A8H7PJ46_MORIS</name>
<keyword evidence="2" id="KW-0732">Signal</keyword>
<dbReference type="AlphaFoldDB" id="A0A8H7PJ46"/>
<evidence type="ECO:0000256" key="2">
    <source>
        <dbReference type="SAM" id="SignalP"/>
    </source>
</evidence>
<evidence type="ECO:0000256" key="1">
    <source>
        <dbReference type="ARBA" id="ARBA00022801"/>
    </source>
</evidence>
<reference evidence="3" key="1">
    <citation type="submission" date="2020-12" db="EMBL/GenBank/DDBJ databases">
        <title>Metabolic potential, ecology and presence of endohyphal bacteria is reflected in genomic diversity of Mucoromycotina.</title>
        <authorList>
            <person name="Muszewska A."/>
            <person name="Okrasinska A."/>
            <person name="Steczkiewicz K."/>
            <person name="Drgas O."/>
            <person name="Orlowska M."/>
            <person name="Perlinska-Lenart U."/>
            <person name="Aleksandrzak-Piekarczyk T."/>
            <person name="Szatraj K."/>
            <person name="Zielenkiewicz U."/>
            <person name="Pilsyk S."/>
            <person name="Malc E."/>
            <person name="Mieczkowski P."/>
            <person name="Kruszewska J.S."/>
            <person name="Biernat P."/>
            <person name="Pawlowska J."/>
        </authorList>
    </citation>
    <scope>NUCLEOTIDE SEQUENCE</scope>
    <source>
        <strain evidence="3">WA0000067209</strain>
    </source>
</reference>
<dbReference type="InterPro" id="IPR007312">
    <property type="entry name" value="Phosphoesterase"/>
</dbReference>
<dbReference type="Pfam" id="PF04185">
    <property type="entry name" value="Phosphoesterase"/>
    <property type="match status" value="1"/>
</dbReference>
<dbReference type="PANTHER" id="PTHR31956">
    <property type="entry name" value="NON-SPECIFIC PHOSPHOLIPASE C4-RELATED"/>
    <property type="match status" value="1"/>
</dbReference>
<dbReference type="Proteomes" id="UP000654370">
    <property type="component" value="Unassembled WGS sequence"/>
</dbReference>
<proteinExistence type="predicted"/>
<accession>A0A8H7PJ46</accession>
<sequence>MKLAGIFASSCALLAAMAQGKPVQSEHGHSHGQTGPNGVKYVKGRQFDRIFQIVFENHDVWPVHADPWFGHFWKQDNHRLLGNYHAITHVSQPNYFNMIAGTDFGDNMYNAVNGNPNAMSNLTLLAGSDMPINFTSSALTVVDVLEEAGVTWRAYAEESRNSSQYQNPHHLYTLDPIHQGCDFDYMPGDPDFQWSEGNHTYTRRHFPFVSFPSITSRKERCANLFNADQFFEDYKKGELPQYIYYVPNLENDMHDSNTTYGSEYIRHTWKEIFDSKYFMENALNILTFDESANFTLTDMNNQIYTVAWGSGVETNSAWDHIDWAYYNHTSLISTVEDNWLGKIGQLGTNDTYANVISVKKPRTN</sequence>
<evidence type="ECO:0000313" key="4">
    <source>
        <dbReference type="Proteomes" id="UP000654370"/>
    </source>
</evidence>
<protein>
    <submittedName>
        <fullName evidence="3">Uncharacterized protein</fullName>
    </submittedName>
</protein>
<dbReference type="GO" id="GO:0009395">
    <property type="term" value="P:phospholipid catabolic process"/>
    <property type="evidence" value="ECO:0007669"/>
    <property type="project" value="TreeGrafter"/>
</dbReference>
<evidence type="ECO:0000313" key="3">
    <source>
        <dbReference type="EMBL" id="KAG2174720.1"/>
    </source>
</evidence>
<feature type="signal peptide" evidence="2">
    <location>
        <begin position="1"/>
        <end position="20"/>
    </location>
</feature>